<protein>
    <submittedName>
        <fullName evidence="1">Uncharacterized protein</fullName>
    </submittedName>
</protein>
<sequence length="125" mass="13514">MPMNVLEIAIYAMVLSAQQPRPYECVAVQPEGVNCTNGLAAQNDGPHLLFNTGIVVRKDNQGRVTLSNGMKTRFDSTAWVAFEDGGGKPVVSVRKTGPLRFKFSNGYICEAMGPAGDMARCHRPA</sequence>
<gene>
    <name evidence="1" type="ORF">EJ913_18950</name>
</gene>
<evidence type="ECO:0000313" key="2">
    <source>
        <dbReference type="Proteomes" id="UP000280346"/>
    </source>
</evidence>
<accession>A0A3S0V5E1</accession>
<organism evidence="1 2">
    <name type="scientific">Azospirillum doebereinerae</name>
    <dbReference type="NCBI Taxonomy" id="92933"/>
    <lineage>
        <taxon>Bacteria</taxon>
        <taxon>Pseudomonadati</taxon>
        <taxon>Pseudomonadota</taxon>
        <taxon>Alphaproteobacteria</taxon>
        <taxon>Rhodospirillales</taxon>
        <taxon>Azospirillaceae</taxon>
        <taxon>Azospirillum</taxon>
    </lineage>
</organism>
<dbReference type="AlphaFoldDB" id="A0A3S0V5E1"/>
<dbReference type="EMBL" id="RZIJ01000015">
    <property type="protein sequence ID" value="RUQ68181.1"/>
    <property type="molecule type" value="Genomic_DNA"/>
</dbReference>
<dbReference type="Proteomes" id="UP000280346">
    <property type="component" value="Unassembled WGS sequence"/>
</dbReference>
<keyword evidence="2" id="KW-1185">Reference proteome</keyword>
<name>A0A3S0V5E1_9PROT</name>
<dbReference type="RefSeq" id="WP_127000706.1">
    <property type="nucleotide sequence ID" value="NZ_CP173193.1"/>
</dbReference>
<evidence type="ECO:0000313" key="1">
    <source>
        <dbReference type="EMBL" id="RUQ68181.1"/>
    </source>
</evidence>
<dbReference type="OrthoDB" id="7304855at2"/>
<reference evidence="1 2" key="1">
    <citation type="submission" date="2018-12" db="EMBL/GenBank/DDBJ databases">
        <authorList>
            <person name="Yang Y."/>
        </authorList>
    </citation>
    <scope>NUCLEOTIDE SEQUENCE [LARGE SCALE GENOMIC DNA]</scope>
    <source>
        <strain evidence="1 2">GSF71</strain>
    </source>
</reference>
<comment type="caution">
    <text evidence="1">The sequence shown here is derived from an EMBL/GenBank/DDBJ whole genome shotgun (WGS) entry which is preliminary data.</text>
</comment>
<proteinExistence type="predicted"/>